<organism evidence="4 5">
    <name type="scientific">Eumeta variegata</name>
    <name type="common">Bagworm moth</name>
    <name type="synonym">Eumeta japonica</name>
    <dbReference type="NCBI Taxonomy" id="151549"/>
    <lineage>
        <taxon>Eukaryota</taxon>
        <taxon>Metazoa</taxon>
        <taxon>Ecdysozoa</taxon>
        <taxon>Arthropoda</taxon>
        <taxon>Hexapoda</taxon>
        <taxon>Insecta</taxon>
        <taxon>Pterygota</taxon>
        <taxon>Neoptera</taxon>
        <taxon>Endopterygota</taxon>
        <taxon>Lepidoptera</taxon>
        <taxon>Glossata</taxon>
        <taxon>Ditrysia</taxon>
        <taxon>Tineoidea</taxon>
        <taxon>Psychidae</taxon>
        <taxon>Oiketicinae</taxon>
        <taxon>Eumeta</taxon>
    </lineage>
</organism>
<gene>
    <name evidence="4" type="primary">Ptp69D</name>
    <name evidence="4" type="ORF">EVAR_71332_1</name>
</gene>
<dbReference type="InterPro" id="IPR029021">
    <property type="entry name" value="Prot-tyrosine_phosphatase-like"/>
</dbReference>
<proteinExistence type="predicted"/>
<dbReference type="SMART" id="SM00175">
    <property type="entry name" value="RAB"/>
    <property type="match status" value="1"/>
</dbReference>
<dbReference type="SMART" id="SM00194">
    <property type="entry name" value="PTPc"/>
    <property type="match status" value="1"/>
</dbReference>
<dbReference type="PROSITE" id="PS51419">
    <property type="entry name" value="RAB"/>
    <property type="match status" value="1"/>
</dbReference>
<dbReference type="FunFam" id="3.90.190.10:FF:000185">
    <property type="entry name" value="Predicted protein"/>
    <property type="match status" value="1"/>
</dbReference>
<reference evidence="4 5" key="1">
    <citation type="journal article" date="2019" name="Commun. Biol.">
        <title>The bagworm genome reveals a unique fibroin gene that provides high tensile strength.</title>
        <authorList>
            <person name="Kono N."/>
            <person name="Nakamura H."/>
            <person name="Ohtoshi R."/>
            <person name="Tomita M."/>
            <person name="Numata K."/>
            <person name="Arakawa K."/>
        </authorList>
    </citation>
    <scope>NUCLEOTIDE SEQUENCE [LARGE SCALE GENOMIC DNA]</scope>
</reference>
<feature type="compositionally biased region" description="Basic and acidic residues" evidence="1">
    <location>
        <begin position="390"/>
        <end position="410"/>
    </location>
</feature>
<feature type="region of interest" description="Disordered" evidence="1">
    <location>
        <begin position="390"/>
        <end position="417"/>
    </location>
</feature>
<comment type="caution">
    <text evidence="4">The sequence shown here is derived from an EMBL/GenBank/DDBJ whole genome shotgun (WGS) entry which is preliminary data.</text>
</comment>
<dbReference type="AlphaFoldDB" id="A0A4C2A7Y7"/>
<dbReference type="InterPro" id="IPR001806">
    <property type="entry name" value="Small_GTPase"/>
</dbReference>
<evidence type="ECO:0000256" key="1">
    <source>
        <dbReference type="SAM" id="MobiDB-lite"/>
    </source>
</evidence>
<dbReference type="PROSITE" id="PS50055">
    <property type="entry name" value="TYR_PHOSPHATASE_PTP"/>
    <property type="match status" value="1"/>
</dbReference>
<dbReference type="GO" id="GO:0048666">
    <property type="term" value="P:neuron development"/>
    <property type="evidence" value="ECO:0007669"/>
    <property type="project" value="UniProtKB-ARBA"/>
</dbReference>
<dbReference type="GO" id="GO:0004725">
    <property type="term" value="F:protein tyrosine phosphatase activity"/>
    <property type="evidence" value="ECO:0007669"/>
    <property type="project" value="InterPro"/>
</dbReference>
<evidence type="ECO:0000313" key="5">
    <source>
        <dbReference type="Proteomes" id="UP000299102"/>
    </source>
</evidence>
<dbReference type="FunFam" id="3.40.50.300:FF:001447">
    <property type="entry name" value="Ras-related protein Rab-1B"/>
    <property type="match status" value="1"/>
</dbReference>
<dbReference type="Proteomes" id="UP000299102">
    <property type="component" value="Unassembled WGS sequence"/>
</dbReference>
<dbReference type="PROSITE" id="PS00383">
    <property type="entry name" value="TYR_PHOSPHATASE_1"/>
    <property type="match status" value="1"/>
</dbReference>
<dbReference type="GO" id="GO:0003924">
    <property type="term" value="F:GTPase activity"/>
    <property type="evidence" value="ECO:0007669"/>
    <property type="project" value="InterPro"/>
</dbReference>
<dbReference type="InterPro" id="IPR003595">
    <property type="entry name" value="Tyr_Pase_cat"/>
</dbReference>
<name>A0A4C2A7Y7_EUMVA</name>
<dbReference type="OrthoDB" id="6058203at2759"/>
<dbReference type="InterPro" id="IPR000242">
    <property type="entry name" value="PTP_cat"/>
</dbReference>
<feature type="domain" description="Tyrosine specific protein phosphatases" evidence="3">
    <location>
        <begin position="106"/>
        <end position="177"/>
    </location>
</feature>
<evidence type="ECO:0000259" key="3">
    <source>
        <dbReference type="PROSITE" id="PS50056"/>
    </source>
</evidence>
<dbReference type="InterPro" id="IPR027417">
    <property type="entry name" value="P-loop_NTPase"/>
</dbReference>
<dbReference type="PANTHER" id="PTHR19134">
    <property type="entry name" value="RECEPTOR-TYPE TYROSINE-PROTEIN PHOSPHATASE"/>
    <property type="match status" value="1"/>
</dbReference>
<dbReference type="InterPro" id="IPR016130">
    <property type="entry name" value="Tyr_Pase_AS"/>
</dbReference>
<dbReference type="Gene3D" id="3.40.50.300">
    <property type="entry name" value="P-loop containing nucleotide triphosphate hydrolases"/>
    <property type="match status" value="1"/>
</dbReference>
<dbReference type="SUPFAM" id="SSF52540">
    <property type="entry name" value="P-loop containing nucleoside triphosphate hydrolases"/>
    <property type="match status" value="1"/>
</dbReference>
<accession>A0A4C2A7Y7</accession>
<dbReference type="InterPro" id="IPR000387">
    <property type="entry name" value="Tyr_Pase_dom"/>
</dbReference>
<dbReference type="InterPro" id="IPR050348">
    <property type="entry name" value="Protein-Tyr_Phosphatase"/>
</dbReference>
<keyword evidence="5" id="KW-1185">Reference proteome</keyword>
<dbReference type="EMBL" id="BGZK01002703">
    <property type="protein sequence ID" value="GBP95932.1"/>
    <property type="molecule type" value="Genomic_DNA"/>
</dbReference>
<evidence type="ECO:0000259" key="2">
    <source>
        <dbReference type="PROSITE" id="PS50055"/>
    </source>
</evidence>
<protein>
    <submittedName>
        <fullName evidence="4">Tyrosine-protein phosphatase 69D</fullName>
    </submittedName>
</protein>
<dbReference type="InterPro" id="IPR005225">
    <property type="entry name" value="Small_GTP-bd"/>
</dbReference>
<dbReference type="PRINTS" id="PR00700">
    <property type="entry name" value="PRTYPHPHTASE"/>
</dbReference>
<feature type="domain" description="Tyrosine-protein phosphatase" evidence="2">
    <location>
        <begin position="1"/>
        <end position="186"/>
    </location>
</feature>
<dbReference type="CDD" id="cd00047">
    <property type="entry name" value="PTPc"/>
    <property type="match status" value="1"/>
</dbReference>
<dbReference type="Gene3D" id="3.90.190.10">
    <property type="entry name" value="Protein tyrosine phosphatase superfamily"/>
    <property type="match status" value="1"/>
</dbReference>
<dbReference type="SMART" id="SM00173">
    <property type="entry name" value="RAS"/>
    <property type="match status" value="1"/>
</dbReference>
<dbReference type="PROSITE" id="PS50056">
    <property type="entry name" value="TYR_PHOSPHATASE_2"/>
    <property type="match status" value="1"/>
</dbReference>
<dbReference type="Pfam" id="PF00071">
    <property type="entry name" value="Ras"/>
    <property type="match status" value="1"/>
</dbReference>
<dbReference type="SMART" id="SM00174">
    <property type="entry name" value="RHO"/>
    <property type="match status" value="1"/>
</dbReference>
<dbReference type="GO" id="GO:0009653">
    <property type="term" value="P:anatomical structure morphogenesis"/>
    <property type="evidence" value="ECO:0007669"/>
    <property type="project" value="UniProtKB-ARBA"/>
</dbReference>
<dbReference type="SUPFAM" id="SSF52799">
    <property type="entry name" value="(Phosphotyrosine protein) phosphatases II"/>
    <property type="match status" value="1"/>
</dbReference>
<sequence>MESTINDFWRMIWEQHLEIIVMLTNLEEYNKTKCAKYWPEKLDLKPYGDINVKFILKKSGDYLVRTLDIFKRNSLNEDEEESRQITQYHYLVWKDFMAPEHPQALIKFIRHINVVYSVQRGPILVHCSAGVDRTGTLVALDSLLQQLEEEDQVSIFNTVCDLRHQRNFLVQSLKQYIFLYRALLDTAHLGNTEINAIGLSNTIELLKIKPDDGREKCKLEIEFEKLQTINDETNKSCSVGDTEQNALKNRSELVIPYDQTPRACDRIRTCDLVTVGQEFYPLSHRGARNNMGMKIIGSIDFKQKLINLDGVPIKLQIWDTAGQERFRTLTTAYYRGAMGILLMYDVTNLESYNNLSYWLRNIQENASPDVVKVLAGNKCECSATQRMVDKERGEKGENFDNDDKPQEKKSPGSNGLATFSLASLSEANRCSC</sequence>
<dbReference type="SMART" id="SM00404">
    <property type="entry name" value="PTPc_motif"/>
    <property type="match status" value="1"/>
</dbReference>
<dbReference type="NCBIfam" id="TIGR00231">
    <property type="entry name" value="small_GTP"/>
    <property type="match status" value="1"/>
</dbReference>
<dbReference type="Pfam" id="PF00102">
    <property type="entry name" value="Y_phosphatase"/>
    <property type="match status" value="1"/>
</dbReference>
<evidence type="ECO:0000313" key="4">
    <source>
        <dbReference type="EMBL" id="GBP95932.1"/>
    </source>
</evidence>
<dbReference type="STRING" id="151549.A0A4C2A7Y7"/>
<dbReference type="GO" id="GO:0005525">
    <property type="term" value="F:GTP binding"/>
    <property type="evidence" value="ECO:0007669"/>
    <property type="project" value="InterPro"/>
</dbReference>
<dbReference type="PANTHER" id="PTHR19134:SF495">
    <property type="entry name" value="TYROSINE-PROTEIN PHOSPHATASE 69D"/>
    <property type="match status" value="1"/>
</dbReference>